<comment type="caution">
    <text evidence="4">The sequence shown here is derived from an EMBL/GenBank/DDBJ whole genome shotgun (WGS) entry which is preliminary data.</text>
</comment>
<evidence type="ECO:0000256" key="2">
    <source>
        <dbReference type="ARBA" id="ARBA00022801"/>
    </source>
</evidence>
<gene>
    <name evidence="4" type="ORF">UU48_C0004G0029</name>
</gene>
<comment type="cofactor">
    <cofactor evidence="1">
        <name>Mg(2+)</name>
        <dbReference type="ChEBI" id="CHEBI:18420"/>
    </cofactor>
</comment>
<protein>
    <submittedName>
        <fullName evidence="4">NUDIX hydrolase</fullName>
    </submittedName>
</protein>
<name>A0A0G0VF03_9BACT</name>
<reference evidence="4 5" key="1">
    <citation type="journal article" date="2015" name="Nature">
        <title>rRNA introns, odd ribosomes, and small enigmatic genomes across a large radiation of phyla.</title>
        <authorList>
            <person name="Brown C.T."/>
            <person name="Hug L.A."/>
            <person name="Thomas B.C."/>
            <person name="Sharon I."/>
            <person name="Castelle C.J."/>
            <person name="Singh A."/>
            <person name="Wilkins M.J."/>
            <person name="Williams K.H."/>
            <person name="Banfield J.F."/>
        </authorList>
    </citation>
    <scope>NUCLEOTIDE SEQUENCE [LARGE SCALE GENOMIC DNA]</scope>
</reference>
<dbReference type="GO" id="GO:0006753">
    <property type="term" value="P:nucleoside phosphate metabolic process"/>
    <property type="evidence" value="ECO:0007669"/>
    <property type="project" value="TreeGrafter"/>
</dbReference>
<keyword evidence="2 4" id="KW-0378">Hydrolase</keyword>
<evidence type="ECO:0000256" key="1">
    <source>
        <dbReference type="ARBA" id="ARBA00001946"/>
    </source>
</evidence>
<dbReference type="CDD" id="cd24161">
    <property type="entry name" value="NUDIX_ADPRase_Ndx2"/>
    <property type="match status" value="1"/>
</dbReference>
<sequence length="275" mass="31372">MKKFLYTNSSRPTCLKTTLSRILKNPFKISCILGTKLTDTATRTSYRTTPECLRRKGRLIGPCRYQNNPSRGCFVVLSSQRMKNPWKKLDSKMVHENPFFSVREDKVIRPDGKEGTYRVIEKSPSVFIVPITKKREVYLIGQYRYTTSLYSLEVPAGGSDGQRPLTAAKRELQEETGLIARKWTKLGVIQCSNDSSNHLGHIFLAQDLCETESNKMQDDGIDRLKIVPFKTVLQMITNGEITDGLSIAPLLMADLWLRTSNRRPCRPPTHMSQNR</sequence>
<feature type="domain" description="Nudix hydrolase" evidence="3">
    <location>
        <begin position="124"/>
        <end position="232"/>
    </location>
</feature>
<dbReference type="EMBL" id="LCAU01000004">
    <property type="protein sequence ID" value="KKR98236.1"/>
    <property type="molecule type" value="Genomic_DNA"/>
</dbReference>
<dbReference type="AlphaFoldDB" id="A0A0G0VF03"/>
<dbReference type="PANTHER" id="PTHR11839">
    <property type="entry name" value="UDP/ADP-SUGAR PYROPHOSPHATASE"/>
    <property type="match status" value="1"/>
</dbReference>
<dbReference type="GO" id="GO:0019693">
    <property type="term" value="P:ribose phosphate metabolic process"/>
    <property type="evidence" value="ECO:0007669"/>
    <property type="project" value="TreeGrafter"/>
</dbReference>
<dbReference type="PANTHER" id="PTHR11839:SF18">
    <property type="entry name" value="NUDIX HYDROLASE DOMAIN-CONTAINING PROTEIN"/>
    <property type="match status" value="1"/>
</dbReference>
<dbReference type="Gene3D" id="3.90.79.10">
    <property type="entry name" value="Nucleoside Triphosphate Pyrophosphohydrolase"/>
    <property type="match status" value="1"/>
</dbReference>
<dbReference type="Pfam" id="PF00293">
    <property type="entry name" value="NUDIX"/>
    <property type="match status" value="1"/>
</dbReference>
<dbReference type="Proteomes" id="UP000034746">
    <property type="component" value="Unassembled WGS sequence"/>
</dbReference>
<evidence type="ECO:0000259" key="3">
    <source>
        <dbReference type="Pfam" id="PF00293"/>
    </source>
</evidence>
<dbReference type="GO" id="GO:0016787">
    <property type="term" value="F:hydrolase activity"/>
    <property type="evidence" value="ECO:0007669"/>
    <property type="project" value="UniProtKB-KW"/>
</dbReference>
<proteinExistence type="predicted"/>
<accession>A0A0G0VF03</accession>
<dbReference type="InterPro" id="IPR015797">
    <property type="entry name" value="NUDIX_hydrolase-like_dom_sf"/>
</dbReference>
<dbReference type="InterPro" id="IPR000086">
    <property type="entry name" value="NUDIX_hydrolase_dom"/>
</dbReference>
<evidence type="ECO:0000313" key="4">
    <source>
        <dbReference type="EMBL" id="KKR98236.1"/>
    </source>
</evidence>
<organism evidence="4 5">
    <name type="scientific">Candidatus Uhrbacteria bacterium GW2011_GWF2_41_16</name>
    <dbReference type="NCBI Taxonomy" id="1618997"/>
    <lineage>
        <taxon>Bacteria</taxon>
        <taxon>Candidatus Uhriibacteriota</taxon>
    </lineage>
</organism>
<evidence type="ECO:0000313" key="5">
    <source>
        <dbReference type="Proteomes" id="UP000034746"/>
    </source>
</evidence>
<dbReference type="SUPFAM" id="SSF55811">
    <property type="entry name" value="Nudix"/>
    <property type="match status" value="1"/>
</dbReference>